<dbReference type="RefSeq" id="WP_119635584.1">
    <property type="nucleotide sequence ID" value="NZ_QXVO01000024.1"/>
</dbReference>
<protein>
    <submittedName>
        <fullName evidence="2">Siphovirus superfamily</fullName>
    </submittedName>
</protein>
<dbReference type="EMBL" id="QXVO01000024">
    <property type="protein sequence ID" value="RIO45029.1"/>
    <property type="molecule type" value="Genomic_DNA"/>
</dbReference>
<comment type="caution">
    <text evidence="2">The sequence shown here is derived from an EMBL/GenBank/DDBJ whole genome shotgun (WGS) entry which is preliminary data.</text>
</comment>
<dbReference type="AlphaFoldDB" id="A0A418JHZ0"/>
<dbReference type="Pfam" id="PF05565">
    <property type="entry name" value="Sipho_Gp157"/>
    <property type="match status" value="1"/>
</dbReference>
<evidence type="ECO:0000313" key="2">
    <source>
        <dbReference type="EMBL" id="RIO45029.1"/>
    </source>
</evidence>
<accession>A0A418JHZ0</accession>
<keyword evidence="1" id="KW-0175">Coiled coil</keyword>
<organism evidence="2 3">
    <name type="scientific">Staphylococcus hyicus</name>
    <dbReference type="NCBI Taxonomy" id="1284"/>
    <lineage>
        <taxon>Bacteria</taxon>
        <taxon>Bacillati</taxon>
        <taxon>Bacillota</taxon>
        <taxon>Bacilli</taxon>
        <taxon>Bacillales</taxon>
        <taxon>Staphylococcaceae</taxon>
        <taxon>Staphylococcus</taxon>
    </lineage>
</organism>
<dbReference type="Proteomes" id="UP000285625">
    <property type="component" value="Unassembled WGS sequence"/>
</dbReference>
<reference evidence="2 3" key="1">
    <citation type="journal article" date="2016" name="Front. Microbiol.">
        <title>Comprehensive Phylogenetic Analysis of Bovine Non-aureus Staphylococci Species Based on Whole-Genome Sequencing.</title>
        <authorList>
            <person name="Naushad S."/>
            <person name="Barkema H.W."/>
            <person name="Luby C."/>
            <person name="Condas L.A."/>
            <person name="Nobrega D.B."/>
            <person name="Carson D.A."/>
            <person name="De Buck J."/>
        </authorList>
    </citation>
    <scope>NUCLEOTIDE SEQUENCE [LARGE SCALE GENOMIC DNA]</scope>
    <source>
        <strain evidence="2 3">SNUC 5959</strain>
    </source>
</reference>
<sequence length="161" mass="18503">MSNLFQLSTSYQQVLDLIEQGMDPSDLKDTLDSIEVELNVKVDNTIGLKRSIDADIDAIEKEIKRLQVLKQQKQNFSERLKNHLQEMLDIQGLQKFRTSTNYIYKRKNAPSVHITDEKLIGNDYWVSQAPKLNKKQIKDDIKAGVTVEGVELRDSESLVIK</sequence>
<gene>
    <name evidence="2" type="ORF">BUZ57_08210</name>
</gene>
<proteinExistence type="predicted"/>
<evidence type="ECO:0000313" key="3">
    <source>
        <dbReference type="Proteomes" id="UP000285625"/>
    </source>
</evidence>
<dbReference type="InterPro" id="IPR008840">
    <property type="entry name" value="Sipho_Gp157"/>
</dbReference>
<evidence type="ECO:0000256" key="1">
    <source>
        <dbReference type="SAM" id="Coils"/>
    </source>
</evidence>
<name>A0A418JHZ0_STAHY</name>
<feature type="coiled-coil region" evidence="1">
    <location>
        <begin position="49"/>
        <end position="86"/>
    </location>
</feature>